<evidence type="ECO:0000313" key="1">
    <source>
        <dbReference type="EMBL" id="EJR30508.1"/>
    </source>
</evidence>
<gene>
    <name evidence="1" type="ORF">III_05623</name>
</gene>
<sequence length="36" mass="4168">MIFYNKQIGDFLLGATSRMIANLIKESLAKYFKDKV</sequence>
<name>A0ABC9QVL1_BACMY</name>
<organism evidence="1 2">
    <name type="scientific">Bacillus mycoides</name>
    <dbReference type="NCBI Taxonomy" id="1405"/>
    <lineage>
        <taxon>Bacteria</taxon>
        <taxon>Bacillati</taxon>
        <taxon>Bacillota</taxon>
        <taxon>Bacilli</taxon>
        <taxon>Bacillales</taxon>
        <taxon>Bacillaceae</taxon>
        <taxon>Bacillus</taxon>
        <taxon>Bacillus cereus group</taxon>
    </lineage>
</organism>
<dbReference type="Proteomes" id="UP000006976">
    <property type="component" value="Unassembled WGS sequence"/>
</dbReference>
<proteinExistence type="predicted"/>
<reference evidence="1 2" key="1">
    <citation type="submission" date="2012-04" db="EMBL/GenBank/DDBJ databases">
        <title>The Genome Sequence of Bacillus cereus VD078.</title>
        <authorList>
            <consortium name="The Broad Institute Genome Sequencing Platform"/>
            <consortium name="The Broad Institute Genome Sequencing Center for Infectious Disease"/>
            <person name="Feldgarden M."/>
            <person name="Van der Auwera G.A."/>
            <person name="Mahillon J."/>
            <person name="Duprez V."/>
            <person name="Timmery S."/>
            <person name="Mattelet C."/>
            <person name="Dierick K."/>
            <person name="Sun M."/>
            <person name="Yu Z."/>
            <person name="Zhu L."/>
            <person name="Hu X."/>
            <person name="Shank E.B."/>
            <person name="Swiecicka I."/>
            <person name="Hansen B.M."/>
            <person name="Andrup L."/>
            <person name="Young S.K."/>
            <person name="Zeng Q."/>
            <person name="Gargeya S."/>
            <person name="Fitzgerald M."/>
            <person name="Haas B."/>
            <person name="Abouelleil A."/>
            <person name="Alvarado L."/>
            <person name="Arachchi H.M."/>
            <person name="Berlin A."/>
            <person name="Chapman S.B."/>
            <person name="Goldberg J."/>
            <person name="Griggs A."/>
            <person name="Gujja S."/>
            <person name="Hansen M."/>
            <person name="Howarth C."/>
            <person name="Imamovic A."/>
            <person name="Larimer J."/>
            <person name="McCowen C."/>
            <person name="Montmayeur A."/>
            <person name="Murphy C."/>
            <person name="Neiman D."/>
            <person name="Pearson M."/>
            <person name="Priest M."/>
            <person name="Roberts A."/>
            <person name="Saif S."/>
            <person name="Shea T."/>
            <person name="Sisk P."/>
            <person name="Sykes S."/>
            <person name="Wortman J."/>
            <person name="Nusbaum C."/>
            <person name="Birren B."/>
        </authorList>
    </citation>
    <scope>NUCLEOTIDE SEQUENCE [LARGE SCALE GENOMIC DNA]</scope>
    <source>
        <strain evidence="1 2">VD078</strain>
    </source>
</reference>
<dbReference type="AlphaFoldDB" id="A0ABC9QVL1"/>
<protein>
    <submittedName>
        <fullName evidence="1">Uncharacterized protein</fullName>
    </submittedName>
</protein>
<comment type="caution">
    <text evidence="1">The sequence shown here is derived from an EMBL/GenBank/DDBJ whole genome shotgun (WGS) entry which is preliminary data.</text>
</comment>
<evidence type="ECO:0000313" key="2">
    <source>
        <dbReference type="Proteomes" id="UP000006976"/>
    </source>
</evidence>
<accession>A0ABC9QVL1</accession>
<dbReference type="EMBL" id="AHEV01000047">
    <property type="protein sequence ID" value="EJR30508.1"/>
    <property type="molecule type" value="Genomic_DNA"/>
</dbReference>